<feature type="domain" description="ABC transmembrane type-1" evidence="9">
    <location>
        <begin position="70"/>
        <end position="278"/>
    </location>
</feature>
<feature type="transmembrane region" description="Helical" evidence="8">
    <location>
        <begin position="198"/>
        <end position="220"/>
    </location>
</feature>
<organism evidence="10 11">
    <name type="scientific">Lacicoccus qingdaonensis</name>
    <dbReference type="NCBI Taxonomy" id="576118"/>
    <lineage>
        <taxon>Bacteria</taxon>
        <taxon>Bacillati</taxon>
        <taxon>Bacillota</taxon>
        <taxon>Bacilli</taxon>
        <taxon>Bacillales</taxon>
        <taxon>Salinicoccaceae</taxon>
        <taxon>Lacicoccus</taxon>
    </lineage>
</organism>
<gene>
    <name evidence="10" type="ORF">SAMN05216216_102190</name>
</gene>
<dbReference type="Proteomes" id="UP000199008">
    <property type="component" value="Unassembled WGS sequence"/>
</dbReference>
<feature type="transmembrane region" description="Helical" evidence="8">
    <location>
        <begin position="435"/>
        <end position="452"/>
    </location>
</feature>
<feature type="transmembrane region" description="Helical" evidence="8">
    <location>
        <begin position="306"/>
        <end position="325"/>
    </location>
</feature>
<dbReference type="AlphaFoldDB" id="A0A1G9BB02"/>
<accession>A0A1G9BB02</accession>
<keyword evidence="11" id="KW-1185">Reference proteome</keyword>
<dbReference type="PANTHER" id="PTHR43357">
    <property type="entry name" value="INNER MEMBRANE ABC TRANSPORTER PERMEASE PROTEIN YDCV"/>
    <property type="match status" value="1"/>
</dbReference>
<dbReference type="SUPFAM" id="SSF161098">
    <property type="entry name" value="MetI-like"/>
    <property type="match status" value="2"/>
</dbReference>
<evidence type="ECO:0000256" key="1">
    <source>
        <dbReference type="ARBA" id="ARBA00004429"/>
    </source>
</evidence>
<feature type="transmembrane region" description="Helical" evidence="8">
    <location>
        <begin position="259"/>
        <end position="282"/>
    </location>
</feature>
<comment type="subcellular location">
    <subcellularLocation>
        <location evidence="1">Cell inner membrane</location>
        <topology evidence="1">Multi-pass membrane protein</topology>
    </subcellularLocation>
    <subcellularLocation>
        <location evidence="8">Cell membrane</location>
        <topology evidence="8">Multi-pass membrane protein</topology>
    </subcellularLocation>
</comment>
<feature type="transmembrane region" description="Helical" evidence="8">
    <location>
        <begin position="539"/>
        <end position="566"/>
    </location>
</feature>
<evidence type="ECO:0000256" key="8">
    <source>
        <dbReference type="RuleBase" id="RU363032"/>
    </source>
</evidence>
<feature type="transmembrane region" description="Helical" evidence="8">
    <location>
        <begin position="401"/>
        <end position="423"/>
    </location>
</feature>
<feature type="transmembrane region" description="Helical" evidence="8">
    <location>
        <begin position="369"/>
        <end position="389"/>
    </location>
</feature>
<dbReference type="CDD" id="cd06261">
    <property type="entry name" value="TM_PBP2"/>
    <property type="match status" value="2"/>
</dbReference>
<keyword evidence="2 8" id="KW-0813">Transport</keyword>
<evidence type="ECO:0000256" key="7">
    <source>
        <dbReference type="ARBA" id="ARBA00023136"/>
    </source>
</evidence>
<evidence type="ECO:0000256" key="4">
    <source>
        <dbReference type="ARBA" id="ARBA00022519"/>
    </source>
</evidence>
<dbReference type="GO" id="GO:0055085">
    <property type="term" value="P:transmembrane transport"/>
    <property type="evidence" value="ECO:0007669"/>
    <property type="project" value="InterPro"/>
</dbReference>
<feature type="transmembrane region" description="Helical" evidence="8">
    <location>
        <begin position="67"/>
        <end position="96"/>
    </location>
</feature>
<evidence type="ECO:0000256" key="5">
    <source>
        <dbReference type="ARBA" id="ARBA00022692"/>
    </source>
</evidence>
<dbReference type="InterPro" id="IPR000515">
    <property type="entry name" value="MetI-like"/>
</dbReference>
<dbReference type="Gene3D" id="1.10.3720.10">
    <property type="entry name" value="MetI-like"/>
    <property type="match status" value="2"/>
</dbReference>
<feature type="domain" description="ABC transmembrane type-1" evidence="9">
    <location>
        <begin position="363"/>
        <end position="559"/>
    </location>
</feature>
<name>A0A1G9BB02_9BACL</name>
<comment type="similarity">
    <text evidence="8">Belongs to the binding-protein-dependent transport system permease family.</text>
</comment>
<dbReference type="OrthoDB" id="9807047at2"/>
<evidence type="ECO:0000313" key="11">
    <source>
        <dbReference type="Proteomes" id="UP000199008"/>
    </source>
</evidence>
<reference evidence="11" key="1">
    <citation type="submission" date="2016-10" db="EMBL/GenBank/DDBJ databases">
        <authorList>
            <person name="Varghese N."/>
            <person name="Submissions S."/>
        </authorList>
    </citation>
    <scope>NUCLEOTIDE SEQUENCE [LARGE SCALE GENOMIC DNA]</scope>
    <source>
        <strain evidence="11">CGMCC 1.8895</strain>
    </source>
</reference>
<feature type="transmembrane region" description="Helical" evidence="8">
    <location>
        <begin position="21"/>
        <end position="47"/>
    </location>
</feature>
<dbReference type="InterPro" id="IPR035906">
    <property type="entry name" value="MetI-like_sf"/>
</dbReference>
<feature type="transmembrane region" description="Helical" evidence="8">
    <location>
        <begin position="108"/>
        <end position="131"/>
    </location>
</feature>
<feature type="transmembrane region" description="Helical" evidence="8">
    <location>
        <begin position="151"/>
        <end position="177"/>
    </location>
</feature>
<proteinExistence type="inferred from homology"/>
<feature type="transmembrane region" description="Helical" evidence="8">
    <location>
        <begin position="487"/>
        <end position="508"/>
    </location>
</feature>
<keyword evidence="7 8" id="KW-0472">Membrane</keyword>
<dbReference type="GO" id="GO:0005886">
    <property type="term" value="C:plasma membrane"/>
    <property type="evidence" value="ECO:0007669"/>
    <property type="project" value="UniProtKB-SubCell"/>
</dbReference>
<evidence type="ECO:0000256" key="3">
    <source>
        <dbReference type="ARBA" id="ARBA00022475"/>
    </source>
</evidence>
<keyword evidence="3" id="KW-1003">Cell membrane</keyword>
<keyword evidence="5 8" id="KW-0812">Transmembrane</keyword>
<dbReference type="PROSITE" id="PS50928">
    <property type="entry name" value="ABC_TM1"/>
    <property type="match status" value="2"/>
</dbReference>
<dbReference type="PANTHER" id="PTHR43357:SF3">
    <property type="entry name" value="FE(3+)-TRANSPORT SYSTEM PERMEASE PROTEIN FBPB 2"/>
    <property type="match status" value="1"/>
</dbReference>
<evidence type="ECO:0000256" key="6">
    <source>
        <dbReference type="ARBA" id="ARBA00022989"/>
    </source>
</evidence>
<sequence length="575" mass="63927">MNFNKDGRLHNAVYSSFSKNLIKAFVLIIVFFIFIMPVLRLVIMSFIGDDGMTSDFYRDVLSSDRTWTVLSNTAIIVILSTLISSVLGIVFAWLIAYTDIRAKNIIQLFIFLPFIIPSYIISLAWVDFFGGQGTLNTILEWFGMASGGWNLYSFSGIIVVMGISHFPLVYLFTVNVFRRIPREMEHAARASGAGRWHSFKNILIPMALPGIASGTFIAFLGSLDNFGTPAFLGIPGNITVLSTYIYQQVIGFGTSSFNYAAVLSVVLGVIAVIGLLIQWFLLRKSKRIQTTQLDMEPRYHLGRKKYIIEFLISLFFLVTSIFPLLSMASSSFLNAYGLSFTPENLSLDNFEYVMTSSSTYDAIMNSLKFAGVTAGIGLFIGTFIAYIRVRKGGNTIRTVETAITIPYALPGTVLALAMIFTWINPIPRVDWNPGIYGSAMIMYIAYFTRFLLLQVRGSITAFQQVDIEIEEAAQVNGSKAMVKWRKILIPLILPGVLSGTVLVFLTALTELTVSALLYSSTSETIGVSILSFQQSGYSLYANAFSTLIVLTIIVVYLILFTVQFFIKRKVKSDDS</sequence>
<keyword evidence="4" id="KW-0997">Cell inner membrane</keyword>
<evidence type="ECO:0000259" key="9">
    <source>
        <dbReference type="PROSITE" id="PS50928"/>
    </source>
</evidence>
<evidence type="ECO:0000313" key="10">
    <source>
        <dbReference type="EMBL" id="SDK36681.1"/>
    </source>
</evidence>
<dbReference type="STRING" id="576118.SAMN05216216_102190"/>
<evidence type="ECO:0000256" key="2">
    <source>
        <dbReference type="ARBA" id="ARBA00022448"/>
    </source>
</evidence>
<keyword evidence="6 8" id="KW-1133">Transmembrane helix</keyword>
<dbReference type="EMBL" id="FNFY01000002">
    <property type="protein sequence ID" value="SDK36681.1"/>
    <property type="molecule type" value="Genomic_DNA"/>
</dbReference>
<dbReference type="RefSeq" id="WP_092984306.1">
    <property type="nucleotide sequence ID" value="NZ_FNFY01000002.1"/>
</dbReference>
<dbReference type="Pfam" id="PF00528">
    <property type="entry name" value="BPD_transp_1"/>
    <property type="match status" value="2"/>
</dbReference>
<protein>
    <submittedName>
        <fullName evidence="10">Iron(III) transport system permease protein</fullName>
    </submittedName>
</protein>